<gene>
    <name evidence="1" type="ORF">BN850_0096200</name>
</gene>
<proteinExistence type="predicted"/>
<protein>
    <submittedName>
        <fullName evidence="1">WGS project CBMI000000000 data, contig CS3069_c003043</fullName>
    </submittedName>
</protein>
<evidence type="ECO:0000313" key="1">
    <source>
        <dbReference type="EMBL" id="CEG05144.1"/>
    </source>
</evidence>
<dbReference type="AlphaFoldDB" id="A0A090MDG0"/>
<sequence>MALSPMSYYLGPPVTACVPLPALQRTIARCSEIPSRGGGARFTIPASALRVYGHFIANAAFSISRPCSEIKSHSAVTPSSFQLDSSLQAYDPLSYCCWSFMSMSNRTLLSTTPLIIPDPDRLWVQNMVA</sequence>
<dbReference type="EMBL" id="CBMI010003041">
    <property type="protein sequence ID" value="CEG05144.1"/>
    <property type="molecule type" value="Genomic_DNA"/>
</dbReference>
<name>A0A090MDG0_9HYPO</name>
<reference evidence="1" key="1">
    <citation type="submission" date="2013-05" db="EMBL/GenBank/DDBJ databases">
        <title>Draft genome sequences of six wheat associated Fusarium spp. isolates.</title>
        <authorList>
            <person name="Moolhuijzen P.M."/>
            <person name="Manners J.M."/>
            <person name="Wilcox S."/>
            <person name="Bellgard M.I."/>
            <person name="Gardiner D.M."/>
        </authorList>
    </citation>
    <scope>NUCLEOTIDE SEQUENCE</scope>
    <source>
        <strain evidence="1">CS3069</strain>
    </source>
</reference>
<dbReference type="EMBL" id="HG319845">
    <property type="protein sequence ID" value="CEG05888.1"/>
    <property type="molecule type" value="Genomic_DNA"/>
</dbReference>
<accession>A0A090MDG0</accession>
<organism evidence="1">
    <name type="scientific">Fusarium clavum</name>
    <dbReference type="NCBI Taxonomy" id="2594811"/>
    <lineage>
        <taxon>Eukaryota</taxon>
        <taxon>Fungi</taxon>
        <taxon>Dikarya</taxon>
        <taxon>Ascomycota</taxon>
        <taxon>Pezizomycotina</taxon>
        <taxon>Sordariomycetes</taxon>
        <taxon>Hypocreomycetidae</taxon>
        <taxon>Hypocreales</taxon>
        <taxon>Nectriaceae</taxon>
        <taxon>Fusarium</taxon>
        <taxon>Fusarium incarnatum-equiseti species complex</taxon>
    </lineage>
</organism>